<dbReference type="GO" id="GO:0000981">
    <property type="term" value="F:DNA-binding transcription factor activity, RNA polymerase II-specific"/>
    <property type="evidence" value="ECO:0007669"/>
    <property type="project" value="InterPro"/>
</dbReference>
<feature type="region of interest" description="Disordered" evidence="1">
    <location>
        <begin position="65"/>
        <end position="124"/>
    </location>
</feature>
<keyword evidence="4" id="KW-1185">Reference proteome</keyword>
<dbReference type="SMART" id="SM00066">
    <property type="entry name" value="GAL4"/>
    <property type="match status" value="1"/>
</dbReference>
<dbReference type="OrthoDB" id="2123952at2759"/>
<evidence type="ECO:0000313" key="4">
    <source>
        <dbReference type="Proteomes" id="UP000242146"/>
    </source>
</evidence>
<sequence>MAMENPSLHHHAIYRSKSTGTMQHVSRRLSSGSACETCRRRKTKCDGGQPCAFCATNRIDCVHRPSRRKRATPYPTNSILFTSSTPSSPCVPPSSSTSPDRWSSCSPLTKHSSFPSLLSATQPPIPSLTDQLSCRTFSVVSLADHKKTFAASPY</sequence>
<evidence type="ECO:0000313" key="3">
    <source>
        <dbReference type="EMBL" id="ORX46103.1"/>
    </source>
</evidence>
<feature type="compositionally biased region" description="Polar residues" evidence="1">
    <location>
        <begin position="16"/>
        <end position="26"/>
    </location>
</feature>
<dbReference type="PROSITE" id="PS50048">
    <property type="entry name" value="ZN2_CY6_FUNGAL_2"/>
    <property type="match status" value="1"/>
</dbReference>
<feature type="compositionally biased region" description="Low complexity" evidence="1">
    <location>
        <begin position="82"/>
        <end position="107"/>
    </location>
</feature>
<comment type="caution">
    <text evidence="3">The sequence shown here is derived from an EMBL/GenBank/DDBJ whole genome shotgun (WGS) entry which is preliminary data.</text>
</comment>
<dbReference type="SUPFAM" id="SSF57701">
    <property type="entry name" value="Zn2/Cys6 DNA-binding domain"/>
    <property type="match status" value="1"/>
</dbReference>
<evidence type="ECO:0000256" key="1">
    <source>
        <dbReference type="SAM" id="MobiDB-lite"/>
    </source>
</evidence>
<dbReference type="InterPro" id="IPR001138">
    <property type="entry name" value="Zn2Cys6_DnaBD"/>
</dbReference>
<accession>A0A1X2G681</accession>
<dbReference type="CDD" id="cd00067">
    <property type="entry name" value="GAL4"/>
    <property type="match status" value="1"/>
</dbReference>
<reference evidence="3 4" key="1">
    <citation type="submission" date="2016-07" db="EMBL/GenBank/DDBJ databases">
        <title>Pervasive Adenine N6-methylation of Active Genes in Fungi.</title>
        <authorList>
            <consortium name="DOE Joint Genome Institute"/>
            <person name="Mondo S.J."/>
            <person name="Dannebaum R.O."/>
            <person name="Kuo R.C."/>
            <person name="Labutti K."/>
            <person name="Haridas S."/>
            <person name="Kuo A."/>
            <person name="Salamov A."/>
            <person name="Ahrendt S.R."/>
            <person name="Lipzen A."/>
            <person name="Sullivan W."/>
            <person name="Andreopoulos W.B."/>
            <person name="Clum A."/>
            <person name="Lindquist E."/>
            <person name="Daum C."/>
            <person name="Ramamoorthy G.K."/>
            <person name="Gryganskyi A."/>
            <person name="Culley D."/>
            <person name="Magnuson J.K."/>
            <person name="James T.Y."/>
            <person name="O'Malley M.A."/>
            <person name="Stajich J.E."/>
            <person name="Spatafora J.W."/>
            <person name="Visel A."/>
            <person name="Grigoriev I.V."/>
        </authorList>
    </citation>
    <scope>NUCLEOTIDE SEQUENCE [LARGE SCALE GENOMIC DNA]</scope>
    <source>
        <strain evidence="3 4">NRRL 3301</strain>
    </source>
</reference>
<gene>
    <name evidence="3" type="ORF">DM01DRAFT_1386360</name>
</gene>
<dbReference type="GO" id="GO:0008270">
    <property type="term" value="F:zinc ion binding"/>
    <property type="evidence" value="ECO:0007669"/>
    <property type="project" value="InterPro"/>
</dbReference>
<dbReference type="Proteomes" id="UP000242146">
    <property type="component" value="Unassembled WGS sequence"/>
</dbReference>
<dbReference type="Pfam" id="PF00172">
    <property type="entry name" value="Zn_clus"/>
    <property type="match status" value="1"/>
</dbReference>
<feature type="compositionally biased region" description="Polar residues" evidence="1">
    <location>
        <begin position="109"/>
        <end position="124"/>
    </location>
</feature>
<dbReference type="PROSITE" id="PS00463">
    <property type="entry name" value="ZN2_CY6_FUNGAL_1"/>
    <property type="match status" value="1"/>
</dbReference>
<name>A0A1X2G681_9FUNG</name>
<proteinExistence type="predicted"/>
<organism evidence="3 4">
    <name type="scientific">Hesseltinella vesiculosa</name>
    <dbReference type="NCBI Taxonomy" id="101127"/>
    <lineage>
        <taxon>Eukaryota</taxon>
        <taxon>Fungi</taxon>
        <taxon>Fungi incertae sedis</taxon>
        <taxon>Mucoromycota</taxon>
        <taxon>Mucoromycotina</taxon>
        <taxon>Mucoromycetes</taxon>
        <taxon>Mucorales</taxon>
        <taxon>Cunninghamellaceae</taxon>
        <taxon>Hesseltinella</taxon>
    </lineage>
</organism>
<feature type="domain" description="Zn(2)-C6 fungal-type" evidence="2">
    <location>
        <begin position="34"/>
        <end position="63"/>
    </location>
</feature>
<dbReference type="EMBL" id="MCGT01000039">
    <property type="protein sequence ID" value="ORX46103.1"/>
    <property type="molecule type" value="Genomic_DNA"/>
</dbReference>
<feature type="region of interest" description="Disordered" evidence="1">
    <location>
        <begin position="1"/>
        <end position="26"/>
    </location>
</feature>
<dbReference type="InterPro" id="IPR036864">
    <property type="entry name" value="Zn2-C6_fun-type_DNA-bd_sf"/>
</dbReference>
<dbReference type="Gene3D" id="4.10.240.10">
    <property type="entry name" value="Zn(2)-C6 fungal-type DNA-binding domain"/>
    <property type="match status" value="1"/>
</dbReference>
<dbReference type="AlphaFoldDB" id="A0A1X2G681"/>
<dbReference type="STRING" id="101127.A0A1X2G681"/>
<protein>
    <recommendedName>
        <fullName evidence="2">Zn(2)-C6 fungal-type domain-containing protein</fullName>
    </recommendedName>
</protein>
<evidence type="ECO:0000259" key="2">
    <source>
        <dbReference type="PROSITE" id="PS50048"/>
    </source>
</evidence>